<name>A0A5J9VJZ3_9POAL</name>
<accession>A0A5J9VJZ3</accession>
<protein>
    <recommendedName>
        <fullName evidence="4">Cytochrome c domain-containing protein</fullName>
    </recommendedName>
</protein>
<organism evidence="2 3">
    <name type="scientific">Eragrostis curvula</name>
    <name type="common">weeping love grass</name>
    <dbReference type="NCBI Taxonomy" id="38414"/>
    <lineage>
        <taxon>Eukaryota</taxon>
        <taxon>Viridiplantae</taxon>
        <taxon>Streptophyta</taxon>
        <taxon>Embryophyta</taxon>
        <taxon>Tracheophyta</taxon>
        <taxon>Spermatophyta</taxon>
        <taxon>Magnoliopsida</taxon>
        <taxon>Liliopsida</taxon>
        <taxon>Poales</taxon>
        <taxon>Poaceae</taxon>
        <taxon>PACMAD clade</taxon>
        <taxon>Chloridoideae</taxon>
        <taxon>Eragrostideae</taxon>
        <taxon>Eragrostidinae</taxon>
        <taxon>Eragrostis</taxon>
    </lineage>
</organism>
<keyword evidence="3" id="KW-1185">Reference proteome</keyword>
<feature type="signal peptide" evidence="1">
    <location>
        <begin position="1"/>
        <end position="24"/>
    </location>
</feature>
<sequence>MATARALSLGVLLVLALCLAACAGERQPTDGYVSYAGLPRAGGGSNARVPRGSEGSAILGRCKSCHGQPPTLAASKTAAAESKGAYYISHAALSADKYPSPTMTGAKTADKYPAPKMTGAKTEAAGPEGAYTSPAAVSEEKARYISYWALKHNQPSGKKCRRASSSCP</sequence>
<reference evidence="2 3" key="1">
    <citation type="journal article" date="2019" name="Sci. Rep.">
        <title>A high-quality genome of Eragrostis curvula grass provides insights into Poaceae evolution and supports new strategies to enhance forage quality.</title>
        <authorList>
            <person name="Carballo J."/>
            <person name="Santos B.A.C.M."/>
            <person name="Zappacosta D."/>
            <person name="Garbus I."/>
            <person name="Selva J.P."/>
            <person name="Gallo C.A."/>
            <person name="Diaz A."/>
            <person name="Albertini E."/>
            <person name="Caccamo M."/>
            <person name="Echenique V."/>
        </authorList>
    </citation>
    <scope>NUCLEOTIDE SEQUENCE [LARGE SCALE GENOMIC DNA]</scope>
    <source>
        <strain evidence="3">cv. Victoria</strain>
        <tissue evidence="2">Leaf</tissue>
    </source>
</reference>
<evidence type="ECO:0000256" key="1">
    <source>
        <dbReference type="SAM" id="SignalP"/>
    </source>
</evidence>
<proteinExistence type="predicted"/>
<evidence type="ECO:0000313" key="2">
    <source>
        <dbReference type="EMBL" id="TVU36483.1"/>
    </source>
</evidence>
<evidence type="ECO:0008006" key="4">
    <source>
        <dbReference type="Google" id="ProtNLM"/>
    </source>
</evidence>
<dbReference type="Gramene" id="TVU36483">
    <property type="protein sequence ID" value="TVU36483"/>
    <property type="gene ID" value="EJB05_18419"/>
</dbReference>
<evidence type="ECO:0000313" key="3">
    <source>
        <dbReference type="Proteomes" id="UP000324897"/>
    </source>
</evidence>
<gene>
    <name evidence="2" type="ORF">EJB05_18419</name>
</gene>
<feature type="chain" id="PRO_5023822998" description="Cytochrome c domain-containing protein" evidence="1">
    <location>
        <begin position="25"/>
        <end position="168"/>
    </location>
</feature>
<dbReference type="EMBL" id="RWGY01000009">
    <property type="protein sequence ID" value="TVU36483.1"/>
    <property type="molecule type" value="Genomic_DNA"/>
</dbReference>
<dbReference type="Proteomes" id="UP000324897">
    <property type="component" value="Unassembled WGS sequence"/>
</dbReference>
<dbReference type="AlphaFoldDB" id="A0A5J9VJZ3"/>
<keyword evidence="1" id="KW-0732">Signal</keyword>
<comment type="caution">
    <text evidence="2">The sequence shown here is derived from an EMBL/GenBank/DDBJ whole genome shotgun (WGS) entry which is preliminary data.</text>
</comment>